<organism evidence="7 8">
    <name type="scientific">Granulicella rosea</name>
    <dbReference type="NCBI Taxonomy" id="474952"/>
    <lineage>
        <taxon>Bacteria</taxon>
        <taxon>Pseudomonadati</taxon>
        <taxon>Acidobacteriota</taxon>
        <taxon>Terriglobia</taxon>
        <taxon>Terriglobales</taxon>
        <taxon>Acidobacteriaceae</taxon>
        <taxon>Granulicella</taxon>
    </lineage>
</organism>
<dbReference type="Proteomes" id="UP000198356">
    <property type="component" value="Unassembled WGS sequence"/>
</dbReference>
<dbReference type="GO" id="GO:0006412">
    <property type="term" value="P:translation"/>
    <property type="evidence" value="ECO:0007669"/>
    <property type="project" value="TreeGrafter"/>
</dbReference>
<evidence type="ECO:0000256" key="3">
    <source>
        <dbReference type="ARBA" id="ARBA00023274"/>
    </source>
</evidence>
<evidence type="ECO:0000256" key="4">
    <source>
        <dbReference type="ARBA" id="ARBA00025604"/>
    </source>
</evidence>
<dbReference type="GO" id="GO:0003735">
    <property type="term" value="F:structural constituent of ribosome"/>
    <property type="evidence" value="ECO:0007669"/>
    <property type="project" value="TreeGrafter"/>
</dbReference>
<keyword evidence="8" id="KW-1185">Reference proteome</keyword>
<keyword evidence="2 7" id="KW-0689">Ribosomal protein</keyword>
<feature type="compositionally biased region" description="Low complexity" evidence="5">
    <location>
        <begin position="544"/>
        <end position="562"/>
    </location>
</feature>
<dbReference type="CDD" id="cd04465">
    <property type="entry name" value="S1_RPS1_repeat_ec2_hs2"/>
    <property type="match status" value="1"/>
</dbReference>
<evidence type="ECO:0000259" key="6">
    <source>
        <dbReference type="PROSITE" id="PS50126"/>
    </source>
</evidence>
<evidence type="ECO:0000256" key="1">
    <source>
        <dbReference type="ARBA" id="ARBA00006767"/>
    </source>
</evidence>
<dbReference type="RefSeq" id="WP_089408437.1">
    <property type="nucleotide sequence ID" value="NZ_FZOU01000003.1"/>
</dbReference>
<dbReference type="InterPro" id="IPR003029">
    <property type="entry name" value="S1_domain"/>
</dbReference>
<feature type="region of interest" description="Disordered" evidence="5">
    <location>
        <begin position="544"/>
        <end position="564"/>
    </location>
</feature>
<name>A0A239J0X0_9BACT</name>
<dbReference type="PROSITE" id="PS50126">
    <property type="entry name" value="S1"/>
    <property type="match status" value="5"/>
</dbReference>
<dbReference type="GO" id="GO:0003729">
    <property type="term" value="F:mRNA binding"/>
    <property type="evidence" value="ECO:0007669"/>
    <property type="project" value="TreeGrafter"/>
</dbReference>
<dbReference type="PANTHER" id="PTHR10724">
    <property type="entry name" value="30S RIBOSOMAL PROTEIN S1"/>
    <property type="match status" value="1"/>
</dbReference>
<dbReference type="Gene3D" id="2.40.50.140">
    <property type="entry name" value="Nucleic acid-binding proteins"/>
    <property type="match status" value="5"/>
</dbReference>
<evidence type="ECO:0000313" key="8">
    <source>
        <dbReference type="Proteomes" id="UP000198356"/>
    </source>
</evidence>
<feature type="region of interest" description="Disordered" evidence="5">
    <location>
        <begin position="1"/>
        <end position="20"/>
    </location>
</feature>
<sequence length="587" mass="62529">MDTPTPNAPEELLPETETTESFADLLRENDLARASAVDRSGGNKQIDATVVAVTADAVYLDIGYKTEGVLPLTAFAATEKAVEPGDKVRVTVKGGIEDGYYQLTRQRVATPKDYSSLEEAFAAKGTVLGTVTGVVKGGLTVDIGMRAFLPASRTGTRDTAELEKLVGQEIRVRITSLDLDDTGAGKNDAVVDRRSVLEEEAKAAGDLRFAELAEGQIVSGTVRSLTDFGAFVDLGGADALLHISDIAWNRIANPADVLSVGDQLEVKILKIDSANPEKRRIAVGLKQLQPHPWETVSERFQLGQKVSGTVTRDADFGAFVELAPGIEGLIHISEMAWGKKVRKPSDIVKVGDTVEAIILGIDLDAKRISLGLKQALGDPWAEMVKTVGVGSVVEGTISSMTKFGAFLEVAEGIQCMIHISEITAEKRLNHPSDVLRVGEKVKAQVLEIDKERRQMRLSIKQLIPTGHDEFIAEHKVGDLVTGRIIDIDAAANTARVELGEGILAPCALPATAAPAAEAAPAAGPVDFSALGSLFANKWKTDVSAKPAKAKAPTKPAASSDAPYPGQIRSFKLVELEAEGKKIRLELA</sequence>
<keyword evidence="3" id="KW-0687">Ribonucleoprotein</keyword>
<dbReference type="InterPro" id="IPR012340">
    <property type="entry name" value="NA-bd_OB-fold"/>
</dbReference>
<dbReference type="AlphaFoldDB" id="A0A239J0X0"/>
<dbReference type="Pfam" id="PF00575">
    <property type="entry name" value="S1"/>
    <property type="match status" value="4"/>
</dbReference>
<dbReference type="EMBL" id="FZOU01000003">
    <property type="protein sequence ID" value="SNS98294.1"/>
    <property type="molecule type" value="Genomic_DNA"/>
</dbReference>
<dbReference type="CDD" id="cd05688">
    <property type="entry name" value="S1_RPS1_repeat_ec3"/>
    <property type="match status" value="2"/>
</dbReference>
<comment type="function">
    <text evidence="4">Binds mRNA; thus facilitating recognition of the initiation point. It is needed to translate mRNA with a short Shine-Dalgarno (SD) purine-rich sequence.</text>
</comment>
<comment type="similarity">
    <text evidence="1">Belongs to the bacterial ribosomal protein bS1 family.</text>
</comment>
<evidence type="ECO:0000256" key="2">
    <source>
        <dbReference type="ARBA" id="ARBA00022980"/>
    </source>
</evidence>
<reference evidence="7 8" key="1">
    <citation type="submission" date="2017-06" db="EMBL/GenBank/DDBJ databases">
        <authorList>
            <person name="Kim H.J."/>
            <person name="Triplett B.A."/>
        </authorList>
    </citation>
    <scope>NUCLEOTIDE SEQUENCE [LARGE SCALE GENOMIC DNA]</scope>
    <source>
        <strain evidence="7 8">DSM 18704</strain>
    </source>
</reference>
<dbReference type="SMART" id="SM00316">
    <property type="entry name" value="S1"/>
    <property type="match status" value="6"/>
</dbReference>
<dbReference type="InterPro" id="IPR050437">
    <property type="entry name" value="Ribos_protein_bS1-like"/>
</dbReference>
<dbReference type="InterPro" id="IPR035104">
    <property type="entry name" value="Ribosomal_protein_S1-like"/>
</dbReference>
<feature type="domain" description="S1 motif" evidence="6">
    <location>
        <begin position="43"/>
        <end position="106"/>
    </location>
</feature>
<accession>A0A239J0X0</accession>
<evidence type="ECO:0000313" key="7">
    <source>
        <dbReference type="EMBL" id="SNS98294.1"/>
    </source>
</evidence>
<evidence type="ECO:0000256" key="5">
    <source>
        <dbReference type="SAM" id="MobiDB-lite"/>
    </source>
</evidence>
<feature type="domain" description="S1 motif" evidence="6">
    <location>
        <begin position="215"/>
        <end position="286"/>
    </location>
</feature>
<feature type="domain" description="S1 motif" evidence="6">
    <location>
        <begin position="124"/>
        <end position="194"/>
    </location>
</feature>
<feature type="domain" description="S1 motif" evidence="6">
    <location>
        <begin position="390"/>
        <end position="460"/>
    </location>
</feature>
<dbReference type="FunFam" id="2.40.50.140:FF:000103">
    <property type="entry name" value="protein RRP5 homolog"/>
    <property type="match status" value="1"/>
</dbReference>
<dbReference type="PRINTS" id="PR00681">
    <property type="entry name" value="RIBOSOMALS1"/>
</dbReference>
<dbReference type="OrthoDB" id="9804077at2"/>
<feature type="domain" description="S1 motif" evidence="6">
    <location>
        <begin position="303"/>
        <end position="373"/>
    </location>
</feature>
<dbReference type="PANTHER" id="PTHR10724:SF7">
    <property type="entry name" value="SMALL RIBOSOMAL SUBUNIT PROTEIN BS1C"/>
    <property type="match status" value="1"/>
</dbReference>
<dbReference type="SUPFAM" id="SSF50249">
    <property type="entry name" value="Nucleic acid-binding proteins"/>
    <property type="match status" value="5"/>
</dbReference>
<protein>
    <submittedName>
        <fullName evidence="7">Small subunit ribosomal protein S1</fullName>
    </submittedName>
</protein>
<gene>
    <name evidence="7" type="ORF">SAMN05421770_103334</name>
</gene>
<dbReference type="GO" id="GO:0022627">
    <property type="term" value="C:cytosolic small ribosomal subunit"/>
    <property type="evidence" value="ECO:0007669"/>
    <property type="project" value="TreeGrafter"/>
</dbReference>
<feature type="compositionally biased region" description="Low complexity" evidence="5">
    <location>
        <begin position="1"/>
        <end position="11"/>
    </location>
</feature>
<proteinExistence type="inferred from homology"/>